<feature type="compositionally biased region" description="Polar residues" evidence="1">
    <location>
        <begin position="1"/>
        <end position="11"/>
    </location>
</feature>
<proteinExistence type="predicted"/>
<evidence type="ECO:0000313" key="2">
    <source>
        <dbReference type="EMBL" id="OQV21634.1"/>
    </source>
</evidence>
<evidence type="ECO:0000313" key="3">
    <source>
        <dbReference type="Proteomes" id="UP000192578"/>
    </source>
</evidence>
<keyword evidence="3" id="KW-1185">Reference proteome</keyword>
<accession>A0A1W0X2R2</accession>
<reference evidence="3" key="1">
    <citation type="submission" date="2017-01" db="EMBL/GenBank/DDBJ databases">
        <title>Comparative genomics of anhydrobiosis in the tardigrade Hypsibius dujardini.</title>
        <authorList>
            <person name="Yoshida Y."/>
            <person name="Koutsovoulos G."/>
            <person name="Laetsch D."/>
            <person name="Stevens L."/>
            <person name="Kumar S."/>
            <person name="Horikawa D."/>
            <person name="Ishino K."/>
            <person name="Komine S."/>
            <person name="Tomita M."/>
            <person name="Blaxter M."/>
            <person name="Arakawa K."/>
        </authorList>
    </citation>
    <scope>NUCLEOTIDE SEQUENCE [LARGE SCALE GENOMIC DNA]</scope>
    <source>
        <strain evidence="3">Z151</strain>
    </source>
</reference>
<organism evidence="2 3">
    <name type="scientific">Hypsibius exemplaris</name>
    <name type="common">Freshwater tardigrade</name>
    <dbReference type="NCBI Taxonomy" id="2072580"/>
    <lineage>
        <taxon>Eukaryota</taxon>
        <taxon>Metazoa</taxon>
        <taxon>Ecdysozoa</taxon>
        <taxon>Tardigrada</taxon>
        <taxon>Eutardigrada</taxon>
        <taxon>Parachela</taxon>
        <taxon>Hypsibioidea</taxon>
        <taxon>Hypsibiidae</taxon>
        <taxon>Hypsibius</taxon>
    </lineage>
</organism>
<feature type="region of interest" description="Disordered" evidence="1">
    <location>
        <begin position="1"/>
        <end position="35"/>
    </location>
</feature>
<comment type="caution">
    <text evidence="2">The sequence shown here is derived from an EMBL/GenBank/DDBJ whole genome shotgun (WGS) entry which is preliminary data.</text>
</comment>
<dbReference type="Proteomes" id="UP000192578">
    <property type="component" value="Unassembled WGS sequence"/>
</dbReference>
<protein>
    <submittedName>
        <fullName evidence="2">Uncharacterized protein</fullName>
    </submittedName>
</protein>
<gene>
    <name evidence="2" type="ORF">BV898_04533</name>
</gene>
<evidence type="ECO:0000256" key="1">
    <source>
        <dbReference type="SAM" id="MobiDB-lite"/>
    </source>
</evidence>
<sequence>MIHCLGQTTVKKASKNGGRNPDSQQELHAALPKNPAKCRKTFTRKGLKGHAFPYTLKVLRFERRHSVSFYFTVSNSKAITAGSGQTVR</sequence>
<dbReference type="EMBL" id="MTYJ01000022">
    <property type="protein sequence ID" value="OQV21634.1"/>
    <property type="molecule type" value="Genomic_DNA"/>
</dbReference>
<name>A0A1W0X2R2_HYPEX</name>
<dbReference type="AlphaFoldDB" id="A0A1W0X2R2"/>